<evidence type="ECO:0000256" key="4">
    <source>
        <dbReference type="ARBA" id="ARBA00022475"/>
    </source>
</evidence>
<dbReference type="GO" id="GO:0098797">
    <property type="term" value="C:plasma membrane protein complex"/>
    <property type="evidence" value="ECO:0007669"/>
    <property type="project" value="TreeGrafter"/>
</dbReference>
<keyword evidence="12" id="KW-1185">Reference proteome</keyword>
<keyword evidence="4" id="KW-1003">Cell membrane</keyword>
<evidence type="ECO:0000256" key="2">
    <source>
        <dbReference type="ARBA" id="ARBA00005236"/>
    </source>
</evidence>
<gene>
    <name evidence="11" type="ordered locus">Ssed_2831</name>
</gene>
<dbReference type="InterPro" id="IPR003838">
    <property type="entry name" value="ABC3_permease_C"/>
</dbReference>
<evidence type="ECO:0000256" key="3">
    <source>
        <dbReference type="ARBA" id="ARBA00022448"/>
    </source>
</evidence>
<dbReference type="Pfam" id="PF02687">
    <property type="entry name" value="FtsX"/>
    <property type="match status" value="1"/>
</dbReference>
<keyword evidence="11" id="KW-0449">Lipoprotein</keyword>
<dbReference type="HOGENOM" id="CLU_000604_8_1_6"/>
<evidence type="ECO:0000313" key="12">
    <source>
        <dbReference type="Proteomes" id="UP000002015"/>
    </source>
</evidence>
<feature type="domain" description="ABC3 transporter permease C-terminal" evidence="9">
    <location>
        <begin position="284"/>
        <end position="409"/>
    </location>
</feature>
<evidence type="ECO:0000256" key="7">
    <source>
        <dbReference type="ARBA" id="ARBA00023136"/>
    </source>
</evidence>
<feature type="transmembrane region" description="Helical" evidence="8">
    <location>
        <begin position="28"/>
        <end position="54"/>
    </location>
</feature>
<dbReference type="InterPro" id="IPR025857">
    <property type="entry name" value="MacB_PCD"/>
</dbReference>
<dbReference type="PANTHER" id="PTHR30489">
    <property type="entry name" value="LIPOPROTEIN-RELEASING SYSTEM TRANSMEMBRANE PROTEIN LOLE"/>
    <property type="match status" value="1"/>
</dbReference>
<dbReference type="GO" id="GO:0044874">
    <property type="term" value="P:lipoprotein localization to outer membrane"/>
    <property type="evidence" value="ECO:0007669"/>
    <property type="project" value="TreeGrafter"/>
</dbReference>
<organism evidence="11 12">
    <name type="scientific">Shewanella sediminis (strain HAW-EB3)</name>
    <dbReference type="NCBI Taxonomy" id="425104"/>
    <lineage>
        <taxon>Bacteria</taxon>
        <taxon>Pseudomonadati</taxon>
        <taxon>Pseudomonadota</taxon>
        <taxon>Gammaproteobacteria</taxon>
        <taxon>Alteromonadales</taxon>
        <taxon>Shewanellaceae</taxon>
        <taxon>Shewanella</taxon>
    </lineage>
</organism>
<evidence type="ECO:0000256" key="6">
    <source>
        <dbReference type="ARBA" id="ARBA00022989"/>
    </source>
</evidence>
<reference evidence="11 12" key="1">
    <citation type="submission" date="2007-08" db="EMBL/GenBank/DDBJ databases">
        <title>Complete sequence of Shewanella sediminis HAW-EB3.</title>
        <authorList>
            <consortium name="US DOE Joint Genome Institute"/>
            <person name="Copeland A."/>
            <person name="Lucas S."/>
            <person name="Lapidus A."/>
            <person name="Barry K."/>
            <person name="Glavina del Rio T."/>
            <person name="Dalin E."/>
            <person name="Tice H."/>
            <person name="Pitluck S."/>
            <person name="Chertkov O."/>
            <person name="Brettin T."/>
            <person name="Bruce D."/>
            <person name="Detter J.C."/>
            <person name="Han C."/>
            <person name="Schmutz J."/>
            <person name="Larimer F."/>
            <person name="Land M."/>
            <person name="Hauser L."/>
            <person name="Kyrpides N."/>
            <person name="Kim E."/>
            <person name="Zhao J.-S."/>
            <person name="Richardson P."/>
        </authorList>
    </citation>
    <scope>NUCLEOTIDE SEQUENCE [LARGE SCALE GENOMIC DNA]</scope>
    <source>
        <strain evidence="11 12">HAW-EB3</strain>
    </source>
</reference>
<dbReference type="NCBIfam" id="TIGR02212">
    <property type="entry name" value="lolCE"/>
    <property type="match status" value="1"/>
</dbReference>
<evidence type="ECO:0000259" key="10">
    <source>
        <dbReference type="Pfam" id="PF12704"/>
    </source>
</evidence>
<evidence type="ECO:0000313" key="11">
    <source>
        <dbReference type="EMBL" id="ABV37438.1"/>
    </source>
</evidence>
<evidence type="ECO:0000259" key="9">
    <source>
        <dbReference type="Pfam" id="PF02687"/>
    </source>
</evidence>
<dbReference type="STRING" id="425104.Ssed_2831"/>
<dbReference type="InterPro" id="IPR051447">
    <property type="entry name" value="Lipoprotein-release_system"/>
</dbReference>
<comment type="subcellular location">
    <subcellularLocation>
        <location evidence="1">Cell membrane</location>
        <topology evidence="1">Multi-pass membrane protein</topology>
    </subcellularLocation>
</comment>
<dbReference type="GO" id="GO:0042953">
    <property type="term" value="P:lipoprotein transport"/>
    <property type="evidence" value="ECO:0007669"/>
    <property type="project" value="InterPro"/>
</dbReference>
<keyword evidence="7 8" id="KW-0472">Membrane</keyword>
<feature type="transmembrane region" description="Helical" evidence="8">
    <location>
        <begin position="326"/>
        <end position="351"/>
    </location>
</feature>
<keyword evidence="5 8" id="KW-0812">Transmembrane</keyword>
<feature type="domain" description="MacB-like periplasmic core" evidence="10">
    <location>
        <begin position="33"/>
        <end position="223"/>
    </location>
</feature>
<accession>A8FX65</accession>
<protein>
    <submittedName>
        <fullName evidence="11">Lipoprotein releasing system, transmembrane protein, LolC/E family</fullName>
    </submittedName>
</protein>
<evidence type="ECO:0000256" key="1">
    <source>
        <dbReference type="ARBA" id="ARBA00004651"/>
    </source>
</evidence>
<keyword evidence="6 8" id="KW-1133">Transmembrane helix</keyword>
<sequence length="416" mass="45274">MSLWATMNFALSAHIGFRYWRARKANTFASFITFFAVSGILLGVAALIIVSSVMNGLEGQLKQRILGAVPQLTVHASQPLTDWEKQVQGLKNLPGVLGATPSISTQAMVQSQTNISAVQVYGIYPAYEQELLRTMKRSFNGSFDKLEPRQYRVILGAELARRLDVVAGDTVRLLSGEGVVYSPLGPVPSQRKFIVAGVFEMGSQVDANLAYVHYEDAQRLMRQKSGEIKHLRLYLVDPFNAVSLTSKVVEQFENQGIEVTTSDWRESYGHLFSAVKMEKNMMSLMLSLIIAVAAFNIVSALVMMVVDKTTDVAVLKTQGLSTLTVMGIFMIQGSLNAILGLISGLLVGIGLSLNLNSILNTLGISVLGAGQSLPVQIEWTQLGWIVVGTLIITFLATVYPALRAAGVQPASALRYE</sequence>
<dbReference type="Pfam" id="PF12704">
    <property type="entry name" value="MacB_PCD"/>
    <property type="match status" value="1"/>
</dbReference>
<comment type="similarity">
    <text evidence="2">Belongs to the ABC-4 integral membrane protein family. LolC/E subfamily.</text>
</comment>
<dbReference type="eggNOG" id="COG4591">
    <property type="taxonomic scope" value="Bacteria"/>
</dbReference>
<dbReference type="InterPro" id="IPR011925">
    <property type="entry name" value="LolCE_TM"/>
</dbReference>
<evidence type="ECO:0000256" key="5">
    <source>
        <dbReference type="ARBA" id="ARBA00022692"/>
    </source>
</evidence>
<dbReference type="EMBL" id="CP000821">
    <property type="protein sequence ID" value="ABV37438.1"/>
    <property type="molecule type" value="Genomic_DNA"/>
</dbReference>
<dbReference type="AlphaFoldDB" id="A8FX65"/>
<dbReference type="KEGG" id="sse:Ssed_2831"/>
<feature type="transmembrane region" description="Helical" evidence="8">
    <location>
        <begin position="284"/>
        <end position="306"/>
    </location>
</feature>
<keyword evidence="3" id="KW-0813">Transport</keyword>
<name>A8FX65_SHESH</name>
<dbReference type="PANTHER" id="PTHR30489:SF8">
    <property type="entry name" value="LIPOPROTEIN-RELEASING SYSTEM TRANSMEMBRANE PROTEIN LOLC"/>
    <property type="match status" value="1"/>
</dbReference>
<feature type="transmembrane region" description="Helical" evidence="8">
    <location>
        <begin position="383"/>
        <end position="402"/>
    </location>
</feature>
<proteinExistence type="inferred from homology"/>
<dbReference type="Proteomes" id="UP000002015">
    <property type="component" value="Chromosome"/>
</dbReference>
<evidence type="ECO:0000256" key="8">
    <source>
        <dbReference type="SAM" id="Phobius"/>
    </source>
</evidence>